<sequence length="159" mass="18654">MVSPLIQEAMRSFLAHQCQLVYDCAIKDRSVHVHLALTCRRMNQRRELRNWTRSDQLADQLADRLVVDRLVVDRLVVDRLVVDRLVVDRLVVGRRYRKFLIRRNLETIGATRFETATTASRIEARQLCNFFSRFCLRLLRRRTVRIRVRGPGGFSNSSG</sequence>
<reference evidence="1 2" key="1">
    <citation type="submission" date="2019-02" db="EMBL/GenBank/DDBJ databases">
        <title>Deep-cultivation of Planctomycetes and their phenomic and genomic characterization uncovers novel biology.</title>
        <authorList>
            <person name="Wiegand S."/>
            <person name="Jogler M."/>
            <person name="Boedeker C."/>
            <person name="Pinto D."/>
            <person name="Vollmers J."/>
            <person name="Rivas-Marin E."/>
            <person name="Kohn T."/>
            <person name="Peeters S.H."/>
            <person name="Heuer A."/>
            <person name="Rast P."/>
            <person name="Oberbeckmann S."/>
            <person name="Bunk B."/>
            <person name="Jeske O."/>
            <person name="Meyerdierks A."/>
            <person name="Storesund J.E."/>
            <person name="Kallscheuer N."/>
            <person name="Luecker S."/>
            <person name="Lage O.M."/>
            <person name="Pohl T."/>
            <person name="Merkel B.J."/>
            <person name="Hornburger P."/>
            <person name="Mueller R.-W."/>
            <person name="Bruemmer F."/>
            <person name="Labrenz M."/>
            <person name="Spormann A.M."/>
            <person name="Op Den Camp H."/>
            <person name="Overmann J."/>
            <person name="Amann R."/>
            <person name="Jetten M.S.M."/>
            <person name="Mascher T."/>
            <person name="Medema M.H."/>
            <person name="Devos D.P."/>
            <person name="Kaster A.-K."/>
            <person name="Ovreas L."/>
            <person name="Rohde M."/>
            <person name="Galperin M.Y."/>
            <person name="Jogler C."/>
        </authorList>
    </citation>
    <scope>NUCLEOTIDE SEQUENCE [LARGE SCALE GENOMIC DNA]</scope>
    <source>
        <strain evidence="1 2">CA13</strain>
    </source>
</reference>
<accession>A0A5C5ZCQ2</accession>
<keyword evidence="2" id="KW-1185">Reference proteome</keyword>
<comment type="caution">
    <text evidence="1">The sequence shown here is derived from an EMBL/GenBank/DDBJ whole genome shotgun (WGS) entry which is preliminary data.</text>
</comment>
<dbReference type="Proteomes" id="UP000315010">
    <property type="component" value="Unassembled WGS sequence"/>
</dbReference>
<proteinExistence type="predicted"/>
<name>A0A5C5ZCQ2_9BACT</name>
<organism evidence="1 2">
    <name type="scientific">Novipirellula herctigrandis</name>
    <dbReference type="NCBI Taxonomy" id="2527986"/>
    <lineage>
        <taxon>Bacteria</taxon>
        <taxon>Pseudomonadati</taxon>
        <taxon>Planctomycetota</taxon>
        <taxon>Planctomycetia</taxon>
        <taxon>Pirellulales</taxon>
        <taxon>Pirellulaceae</taxon>
        <taxon>Novipirellula</taxon>
    </lineage>
</organism>
<evidence type="ECO:0000313" key="1">
    <source>
        <dbReference type="EMBL" id="TWT84935.1"/>
    </source>
</evidence>
<evidence type="ECO:0000313" key="2">
    <source>
        <dbReference type="Proteomes" id="UP000315010"/>
    </source>
</evidence>
<gene>
    <name evidence="1" type="ORF">CA13_64160</name>
</gene>
<dbReference type="EMBL" id="SJPJ01000001">
    <property type="protein sequence ID" value="TWT84935.1"/>
    <property type="molecule type" value="Genomic_DNA"/>
</dbReference>
<dbReference type="AlphaFoldDB" id="A0A5C5ZCQ2"/>
<protein>
    <submittedName>
        <fullName evidence="1">Uncharacterized protein</fullName>
    </submittedName>
</protein>